<proteinExistence type="predicted"/>
<accession>A0AAW5UTC5</accession>
<dbReference type="RefSeq" id="WP_264901161.1">
    <property type="nucleotide sequence ID" value="NZ_JAPDVH010000001.1"/>
</dbReference>
<evidence type="ECO:0000313" key="1">
    <source>
        <dbReference type="EMBL" id="MCW4155763.1"/>
    </source>
</evidence>
<comment type="caution">
    <text evidence="1">The sequence shown here is derived from an EMBL/GenBank/DDBJ whole genome shotgun (WGS) entry which is preliminary data.</text>
</comment>
<dbReference type="EMBL" id="JAPDVH010000001">
    <property type="protein sequence ID" value="MCW4155763.1"/>
    <property type="molecule type" value="Genomic_DNA"/>
</dbReference>
<gene>
    <name evidence="1" type="ORF">ONT23_09480</name>
</gene>
<dbReference type="Proteomes" id="UP001209168">
    <property type="component" value="Unassembled WGS sequence"/>
</dbReference>
<sequence length="602" mass="70848">MEEDNVVLQESYLLEIFDIAKYAASIEDAKSYRKATDMLVDGMFSYVRKQMDLKETYRRGLVFTETYIELMNQIFGMICKQEDNFFAHDTWLISVWYNPTYYVPLSEDFLSYIWRYVLNVIDADKEDWFMSYWTYADQYFRFYIEDNVEIRNNPLFQRQKNLLKQMHLGIGAYMLYKQKSSLVRKILNFTQTMPASYSLLDNTFSQIIDDMSRIYELMEHPLLLTKKYMMSGLMNDVNSDSYVAGKFNAYFALLMVRLSELNYNVSYCEPYQMPYIKDDSDIATLQEQIKYVNILKHFLSDIEFRKALSNVGYSEKQKNRALGTLGRYLRELETKIKNIEEHPQTDQAKVIYIKKNLIQEIHSQKLYLPVREDSALSVDIAVDEYYSGQTWEISKEDIALYMDRLSANLEEALISYMLMQESQFYTSFFLLNKPVATYTIRFIDLMSAWRKLGIDNNFVILSMGVYLGTYIDLYGKDELFEFENGEGSFNEAKIISVRSSMRCFLIIPKELLPYVVHTKIEGGIHANGVKCIDEASSLYSNVDDLDADTNRILHVKRKVNIVHKKGFTKYVMLKVEYRTDSFTFDLEKIEDLKKFIATNNNI</sequence>
<protein>
    <submittedName>
        <fullName evidence="1">Uncharacterized protein</fullName>
    </submittedName>
</protein>
<organism evidence="1 2">
    <name type="scientific">Segatella copri</name>
    <dbReference type="NCBI Taxonomy" id="165179"/>
    <lineage>
        <taxon>Bacteria</taxon>
        <taxon>Pseudomonadati</taxon>
        <taxon>Bacteroidota</taxon>
        <taxon>Bacteroidia</taxon>
        <taxon>Bacteroidales</taxon>
        <taxon>Prevotellaceae</taxon>
        <taxon>Segatella</taxon>
    </lineage>
</organism>
<dbReference type="AlphaFoldDB" id="A0AAW5UTC5"/>
<reference evidence="1" key="1">
    <citation type="submission" date="2022-11" db="EMBL/GenBank/DDBJ databases">
        <title>Genomic repertoires linked with pathogenic potency of arthritogenic Prevotella copri isolated from the gut of rheumatoid arthritis patients.</title>
        <authorList>
            <person name="Nii T."/>
            <person name="Maeda Y."/>
            <person name="Motooka D."/>
            <person name="Naito M."/>
            <person name="Matsumoto Y."/>
            <person name="Ogawa T."/>
            <person name="Oguro-Igashira E."/>
            <person name="Kishikawa T."/>
            <person name="Yamashita M."/>
            <person name="Koizumi S."/>
            <person name="Kurakawa T."/>
            <person name="Okumura R."/>
            <person name="Kayama H."/>
            <person name="Murakami M."/>
            <person name="Sakaguchi T."/>
            <person name="Das B."/>
            <person name="Nakamura S."/>
            <person name="Okada Y."/>
            <person name="Kumanogoh A."/>
            <person name="Takeda K."/>
        </authorList>
    </citation>
    <scope>NUCLEOTIDE SEQUENCE</scope>
    <source>
        <strain evidence="1">H012_8</strain>
    </source>
</reference>
<evidence type="ECO:0000313" key="2">
    <source>
        <dbReference type="Proteomes" id="UP001209168"/>
    </source>
</evidence>
<name>A0AAW5UTC5_9BACT</name>